<evidence type="ECO:0000256" key="1">
    <source>
        <dbReference type="ARBA" id="ARBA00023157"/>
    </source>
</evidence>
<evidence type="ECO:0000313" key="5">
    <source>
        <dbReference type="EMBL" id="MQL75845.1"/>
    </source>
</evidence>
<dbReference type="AlphaFoldDB" id="A0A843TXN5"/>
<dbReference type="CDD" id="cd13920">
    <property type="entry name" value="Stellacyanin"/>
    <property type="match status" value="1"/>
</dbReference>
<dbReference type="InterPro" id="IPR008972">
    <property type="entry name" value="Cupredoxin"/>
</dbReference>
<dbReference type="OrthoDB" id="1916408at2759"/>
<dbReference type="PANTHER" id="PTHR33021">
    <property type="entry name" value="BLUE COPPER PROTEIN"/>
    <property type="match status" value="1"/>
</dbReference>
<dbReference type="Proteomes" id="UP000652761">
    <property type="component" value="Unassembled WGS sequence"/>
</dbReference>
<dbReference type="Pfam" id="PF02298">
    <property type="entry name" value="Cu_bind_like"/>
    <property type="match status" value="1"/>
</dbReference>
<keyword evidence="2" id="KW-0325">Glycoprotein</keyword>
<feature type="chain" id="PRO_5032628663" description="Phytocyanin domain-containing protein" evidence="3">
    <location>
        <begin position="26"/>
        <end position="184"/>
    </location>
</feature>
<accession>A0A843TXN5</accession>
<sequence length="184" mass="19769">MATNRLLLLLLVVVTVGHVMDGADGVSLDHIVGGSLGWRLPPNVTFYEEWTRNKTFVVGDKLVFMFTSALQNVLQVSQKDYEECTQEHVVDRYYAGPTVLMINESGPHYYYCGIGLHCEGGQKLAINVSATPLPDPARDGLPAQGPGAEGTEKLNNVAASGGVRPAAATVAGLLLPWFIAVLFV</sequence>
<keyword evidence="1" id="KW-1015">Disulfide bond</keyword>
<dbReference type="SMR" id="A0A843TXN5"/>
<dbReference type="FunFam" id="2.60.40.420:FF:000034">
    <property type="entry name" value="Cupredoxin superfamily protein"/>
    <property type="match status" value="1"/>
</dbReference>
<evidence type="ECO:0000259" key="4">
    <source>
        <dbReference type="PROSITE" id="PS51485"/>
    </source>
</evidence>
<dbReference type="Gene3D" id="2.60.40.420">
    <property type="entry name" value="Cupredoxins - blue copper proteins"/>
    <property type="match status" value="1"/>
</dbReference>
<reference evidence="5" key="1">
    <citation type="submission" date="2017-07" db="EMBL/GenBank/DDBJ databases">
        <title>Taro Niue Genome Assembly and Annotation.</title>
        <authorList>
            <person name="Atibalentja N."/>
            <person name="Keating K."/>
            <person name="Fields C.J."/>
        </authorList>
    </citation>
    <scope>NUCLEOTIDE SEQUENCE</scope>
    <source>
        <strain evidence="5">Niue_2</strain>
        <tissue evidence="5">Leaf</tissue>
    </source>
</reference>
<keyword evidence="3" id="KW-0732">Signal</keyword>
<organism evidence="5 6">
    <name type="scientific">Colocasia esculenta</name>
    <name type="common">Wild taro</name>
    <name type="synonym">Arum esculentum</name>
    <dbReference type="NCBI Taxonomy" id="4460"/>
    <lineage>
        <taxon>Eukaryota</taxon>
        <taxon>Viridiplantae</taxon>
        <taxon>Streptophyta</taxon>
        <taxon>Embryophyta</taxon>
        <taxon>Tracheophyta</taxon>
        <taxon>Spermatophyta</taxon>
        <taxon>Magnoliopsida</taxon>
        <taxon>Liliopsida</taxon>
        <taxon>Araceae</taxon>
        <taxon>Aroideae</taxon>
        <taxon>Colocasieae</taxon>
        <taxon>Colocasia</taxon>
    </lineage>
</organism>
<dbReference type="GO" id="GO:0009055">
    <property type="term" value="F:electron transfer activity"/>
    <property type="evidence" value="ECO:0007669"/>
    <property type="project" value="InterPro"/>
</dbReference>
<comment type="caution">
    <text evidence="5">The sequence shown here is derived from an EMBL/GenBank/DDBJ whole genome shotgun (WGS) entry which is preliminary data.</text>
</comment>
<evidence type="ECO:0000256" key="3">
    <source>
        <dbReference type="SAM" id="SignalP"/>
    </source>
</evidence>
<gene>
    <name evidence="5" type="ORF">Taro_008238</name>
</gene>
<feature type="signal peptide" evidence="3">
    <location>
        <begin position="1"/>
        <end position="25"/>
    </location>
</feature>
<dbReference type="SUPFAM" id="SSF49503">
    <property type="entry name" value="Cupredoxins"/>
    <property type="match status" value="1"/>
</dbReference>
<dbReference type="GO" id="GO:0005886">
    <property type="term" value="C:plasma membrane"/>
    <property type="evidence" value="ECO:0007669"/>
    <property type="project" value="TreeGrafter"/>
</dbReference>
<proteinExistence type="predicted"/>
<dbReference type="PANTHER" id="PTHR33021:SF264">
    <property type="entry name" value="OS05G0570900 PROTEIN"/>
    <property type="match status" value="1"/>
</dbReference>
<protein>
    <recommendedName>
        <fullName evidence="4">Phytocyanin domain-containing protein</fullName>
    </recommendedName>
</protein>
<feature type="domain" description="Phytocyanin" evidence="4">
    <location>
        <begin position="28"/>
        <end position="130"/>
    </location>
</feature>
<evidence type="ECO:0000256" key="2">
    <source>
        <dbReference type="ARBA" id="ARBA00023180"/>
    </source>
</evidence>
<dbReference type="EMBL" id="NMUH01000268">
    <property type="protein sequence ID" value="MQL75845.1"/>
    <property type="molecule type" value="Genomic_DNA"/>
</dbReference>
<dbReference type="InterPro" id="IPR039391">
    <property type="entry name" value="Phytocyanin-like"/>
</dbReference>
<name>A0A843TXN5_COLES</name>
<dbReference type="InterPro" id="IPR003245">
    <property type="entry name" value="Phytocyanin_dom"/>
</dbReference>
<dbReference type="PROSITE" id="PS51485">
    <property type="entry name" value="PHYTOCYANIN"/>
    <property type="match status" value="1"/>
</dbReference>
<evidence type="ECO:0000313" key="6">
    <source>
        <dbReference type="Proteomes" id="UP000652761"/>
    </source>
</evidence>
<keyword evidence="6" id="KW-1185">Reference proteome</keyword>